<sequence>MDMKFFLMKFILILMSTVFHFPSVHAFEGPQILKMTLAKTGARTCNENERCAYIEYDRNDD</sequence>
<organism evidence="2 3">
    <name type="scientific">Stegodyphus mimosarum</name>
    <name type="common">African social velvet spider</name>
    <dbReference type="NCBI Taxonomy" id="407821"/>
    <lineage>
        <taxon>Eukaryota</taxon>
        <taxon>Metazoa</taxon>
        <taxon>Ecdysozoa</taxon>
        <taxon>Arthropoda</taxon>
        <taxon>Chelicerata</taxon>
        <taxon>Arachnida</taxon>
        <taxon>Araneae</taxon>
        <taxon>Araneomorphae</taxon>
        <taxon>Entelegynae</taxon>
        <taxon>Eresoidea</taxon>
        <taxon>Eresidae</taxon>
        <taxon>Stegodyphus</taxon>
    </lineage>
</organism>
<dbReference type="AlphaFoldDB" id="A0A087SW34"/>
<feature type="signal peptide" evidence="1">
    <location>
        <begin position="1"/>
        <end position="26"/>
    </location>
</feature>
<protein>
    <submittedName>
        <fullName evidence="2">Uncharacterized protein</fullName>
    </submittedName>
</protein>
<dbReference type="OrthoDB" id="10448960at2759"/>
<evidence type="ECO:0000313" key="2">
    <source>
        <dbReference type="EMBL" id="KFM57073.1"/>
    </source>
</evidence>
<evidence type="ECO:0000256" key="1">
    <source>
        <dbReference type="SAM" id="SignalP"/>
    </source>
</evidence>
<feature type="chain" id="PRO_5001829089" evidence="1">
    <location>
        <begin position="27"/>
        <end position="61"/>
    </location>
</feature>
<evidence type="ECO:0000313" key="3">
    <source>
        <dbReference type="Proteomes" id="UP000054359"/>
    </source>
</evidence>
<proteinExistence type="predicted"/>
<keyword evidence="1" id="KW-0732">Signal</keyword>
<reference evidence="2 3" key="1">
    <citation type="submission" date="2013-11" db="EMBL/GenBank/DDBJ databases">
        <title>Genome sequencing of Stegodyphus mimosarum.</title>
        <authorList>
            <person name="Bechsgaard J."/>
        </authorList>
    </citation>
    <scope>NUCLEOTIDE SEQUENCE [LARGE SCALE GENOMIC DNA]</scope>
</reference>
<feature type="non-terminal residue" evidence="2">
    <location>
        <position position="61"/>
    </location>
</feature>
<gene>
    <name evidence="2" type="ORF">X975_22693</name>
</gene>
<accession>A0A087SW34</accession>
<dbReference type="Proteomes" id="UP000054359">
    <property type="component" value="Unassembled WGS sequence"/>
</dbReference>
<keyword evidence="3" id="KW-1185">Reference proteome</keyword>
<dbReference type="EMBL" id="KK112213">
    <property type="protein sequence ID" value="KFM57073.1"/>
    <property type="molecule type" value="Genomic_DNA"/>
</dbReference>
<name>A0A087SW34_STEMI</name>